<dbReference type="InterPro" id="IPR003593">
    <property type="entry name" value="AAA+_ATPase"/>
</dbReference>
<dbReference type="PROSITE" id="PS00211">
    <property type="entry name" value="ABC_TRANSPORTER_1"/>
    <property type="match status" value="1"/>
</dbReference>
<dbReference type="InterPro" id="IPR003439">
    <property type="entry name" value="ABC_transporter-like_ATP-bd"/>
</dbReference>
<dbReference type="PANTHER" id="PTHR48041:SF139">
    <property type="entry name" value="PROTEIN SCARLET"/>
    <property type="match status" value="1"/>
</dbReference>
<evidence type="ECO:0000256" key="7">
    <source>
        <dbReference type="ARBA" id="ARBA00023136"/>
    </source>
</evidence>
<evidence type="ECO:0000313" key="12">
    <source>
        <dbReference type="Proteomes" id="UP000294513"/>
    </source>
</evidence>
<name>A0A4V2YVK2_9ACTN</name>
<evidence type="ECO:0000256" key="4">
    <source>
        <dbReference type="ARBA" id="ARBA00022741"/>
    </source>
</evidence>
<keyword evidence="4" id="KW-0547">Nucleotide-binding</keyword>
<dbReference type="Pfam" id="PF00005">
    <property type="entry name" value="ABC_tran"/>
    <property type="match status" value="1"/>
</dbReference>
<dbReference type="InterPro" id="IPR013525">
    <property type="entry name" value="ABC2_TM"/>
</dbReference>
<feature type="transmembrane region" description="Helical" evidence="9">
    <location>
        <begin position="344"/>
        <end position="367"/>
    </location>
</feature>
<keyword evidence="7 9" id="KW-0472">Membrane</keyword>
<reference evidence="11 12" key="1">
    <citation type="submission" date="2019-03" db="EMBL/GenBank/DDBJ databases">
        <title>Draft genome sequences of novel Actinobacteria.</title>
        <authorList>
            <person name="Sahin N."/>
            <person name="Ay H."/>
            <person name="Saygin H."/>
        </authorList>
    </citation>
    <scope>NUCLEOTIDE SEQUENCE [LARGE SCALE GENOMIC DNA]</scope>
    <source>
        <strain evidence="11 12">H3C3</strain>
    </source>
</reference>
<feature type="compositionally biased region" description="Gly residues" evidence="8">
    <location>
        <begin position="270"/>
        <end position="280"/>
    </location>
</feature>
<keyword evidence="12" id="KW-1185">Reference proteome</keyword>
<dbReference type="GO" id="GO:0016020">
    <property type="term" value="C:membrane"/>
    <property type="evidence" value="ECO:0007669"/>
    <property type="project" value="UniProtKB-SubCell"/>
</dbReference>
<dbReference type="InterPro" id="IPR027417">
    <property type="entry name" value="P-loop_NTPase"/>
</dbReference>
<keyword evidence="5 11" id="KW-0067">ATP-binding</keyword>
<dbReference type="Pfam" id="PF01061">
    <property type="entry name" value="ABC2_membrane"/>
    <property type="match status" value="1"/>
</dbReference>
<keyword evidence="3 9" id="KW-0812">Transmembrane</keyword>
<protein>
    <submittedName>
        <fullName evidence="11">ATP-binding cassette domain-containing protein</fullName>
    </submittedName>
</protein>
<feature type="transmembrane region" description="Helical" evidence="9">
    <location>
        <begin position="539"/>
        <end position="558"/>
    </location>
</feature>
<dbReference type="RefSeq" id="WP_131896818.1">
    <property type="nucleotide sequence ID" value="NZ_SMKU01000133.1"/>
</dbReference>
<feature type="transmembrane region" description="Helical" evidence="9">
    <location>
        <begin position="312"/>
        <end position="332"/>
    </location>
</feature>
<feature type="domain" description="ABC transporter" evidence="10">
    <location>
        <begin position="2"/>
        <end position="235"/>
    </location>
</feature>
<dbReference type="InterPro" id="IPR050352">
    <property type="entry name" value="ABCG_transporters"/>
</dbReference>
<feature type="transmembrane region" description="Helical" evidence="9">
    <location>
        <begin position="430"/>
        <end position="452"/>
    </location>
</feature>
<dbReference type="SMART" id="SM00382">
    <property type="entry name" value="AAA"/>
    <property type="match status" value="1"/>
</dbReference>
<feature type="region of interest" description="Disordered" evidence="8">
    <location>
        <begin position="56"/>
        <end position="75"/>
    </location>
</feature>
<dbReference type="Gene3D" id="3.40.50.300">
    <property type="entry name" value="P-loop containing nucleotide triphosphate hydrolases"/>
    <property type="match status" value="1"/>
</dbReference>
<dbReference type="GO" id="GO:0140359">
    <property type="term" value="F:ABC-type transporter activity"/>
    <property type="evidence" value="ECO:0007669"/>
    <property type="project" value="InterPro"/>
</dbReference>
<feature type="transmembrane region" description="Helical" evidence="9">
    <location>
        <begin position="464"/>
        <end position="484"/>
    </location>
</feature>
<proteinExistence type="predicted"/>
<dbReference type="InterPro" id="IPR017871">
    <property type="entry name" value="ABC_transporter-like_CS"/>
</dbReference>
<evidence type="ECO:0000259" key="10">
    <source>
        <dbReference type="PROSITE" id="PS50893"/>
    </source>
</evidence>
<dbReference type="OrthoDB" id="9804819at2"/>
<evidence type="ECO:0000256" key="5">
    <source>
        <dbReference type="ARBA" id="ARBA00022840"/>
    </source>
</evidence>
<evidence type="ECO:0000256" key="1">
    <source>
        <dbReference type="ARBA" id="ARBA00004141"/>
    </source>
</evidence>
<evidence type="ECO:0000313" key="11">
    <source>
        <dbReference type="EMBL" id="TDD81757.1"/>
    </source>
</evidence>
<accession>A0A4V2YVK2</accession>
<evidence type="ECO:0000256" key="2">
    <source>
        <dbReference type="ARBA" id="ARBA00022448"/>
    </source>
</evidence>
<feature type="compositionally biased region" description="Gly residues" evidence="8">
    <location>
        <begin position="66"/>
        <end position="75"/>
    </location>
</feature>
<organism evidence="11 12">
    <name type="scientific">Actinomadura rubrisoli</name>
    <dbReference type="NCBI Taxonomy" id="2530368"/>
    <lineage>
        <taxon>Bacteria</taxon>
        <taxon>Bacillati</taxon>
        <taxon>Actinomycetota</taxon>
        <taxon>Actinomycetes</taxon>
        <taxon>Streptosporangiales</taxon>
        <taxon>Thermomonosporaceae</taxon>
        <taxon>Actinomadura</taxon>
    </lineage>
</organism>
<evidence type="ECO:0000256" key="6">
    <source>
        <dbReference type="ARBA" id="ARBA00022989"/>
    </source>
</evidence>
<dbReference type="SUPFAM" id="SSF52540">
    <property type="entry name" value="P-loop containing nucleoside triphosphate hydrolases"/>
    <property type="match status" value="1"/>
</dbReference>
<dbReference type="PANTHER" id="PTHR48041">
    <property type="entry name" value="ABC TRANSPORTER G FAMILY MEMBER 28"/>
    <property type="match status" value="1"/>
</dbReference>
<keyword evidence="2" id="KW-0813">Transport</keyword>
<gene>
    <name evidence="11" type="ORF">E1298_23705</name>
</gene>
<dbReference type="AlphaFoldDB" id="A0A4V2YVK2"/>
<evidence type="ECO:0000256" key="8">
    <source>
        <dbReference type="SAM" id="MobiDB-lite"/>
    </source>
</evidence>
<comment type="subcellular location">
    <subcellularLocation>
        <location evidence="1">Membrane</location>
        <topology evidence="1">Multi-pass membrane protein</topology>
    </subcellularLocation>
</comment>
<feature type="transmembrane region" description="Helical" evidence="9">
    <location>
        <begin position="387"/>
        <end position="410"/>
    </location>
</feature>
<dbReference type="GO" id="GO:0005524">
    <property type="term" value="F:ATP binding"/>
    <property type="evidence" value="ECO:0007669"/>
    <property type="project" value="UniProtKB-KW"/>
</dbReference>
<feature type="region of interest" description="Disordered" evidence="8">
    <location>
        <begin position="247"/>
        <end position="286"/>
    </location>
</feature>
<evidence type="ECO:0000256" key="3">
    <source>
        <dbReference type="ARBA" id="ARBA00022692"/>
    </source>
</evidence>
<dbReference type="PROSITE" id="PS50893">
    <property type="entry name" value="ABC_TRANSPORTER_2"/>
    <property type="match status" value="1"/>
</dbReference>
<feature type="compositionally biased region" description="Basic and acidic residues" evidence="8">
    <location>
        <begin position="56"/>
        <end position="65"/>
    </location>
</feature>
<evidence type="ECO:0000256" key="9">
    <source>
        <dbReference type="SAM" id="Phobius"/>
    </source>
</evidence>
<dbReference type="EMBL" id="SMKU01000133">
    <property type="protein sequence ID" value="TDD81757.1"/>
    <property type="molecule type" value="Genomic_DNA"/>
</dbReference>
<dbReference type="GO" id="GO:0016887">
    <property type="term" value="F:ATP hydrolysis activity"/>
    <property type="evidence" value="ECO:0007669"/>
    <property type="project" value="InterPro"/>
</dbReference>
<comment type="caution">
    <text evidence="11">The sequence shown here is derived from an EMBL/GenBank/DDBJ whole genome shotgun (WGS) entry which is preliminary data.</text>
</comment>
<keyword evidence="6 9" id="KW-1133">Transmembrane helix</keyword>
<dbReference type="Proteomes" id="UP000294513">
    <property type="component" value="Unassembled WGS sequence"/>
</dbReference>
<sequence>MIEVRGVGQRVDGGRRTLRDVSLTIGSGELVAIIGGSGAGKTTLLDAIAGIRPPAEGEVRYDGDGTGKGGGNGRGLGYVPQDDIVHLEMPLRRTLRYAAGLRLPAGTPADRAGRAVDAVLEALALTGRAGQRVGSLSGGERKRASIAVELLTRPRVFFLDEPTSGLDPATAADLMRLLRGLADSGTTVVLTTHHPPDAAACDQVAVLALDGTLAFYGPPGAAREAFQADGIEDIYVRLAGAGEPHDWASRFGGAQDGGVRESGVQESGGRESGGGEGGSEAAGDAAGAPAGAFAQWALLTRRNLDLMTRNRLTLAVLGGSPLMVLAMFAVLFRPGAFSPESPSPGATVMILFWIAFGGFFFGLTYGLPQICAELPVLRRERLAGLRIGPYVLAKVAVLLPLLAVVDALMLGVLRGLDRLPALGWRTYGELLATLLLCSLAALALGLLVSAAVTDAVQATMALPMLCFPQVLFVGAILPVPVMAAPGRWLSFAMSNRWAFEGLGHTLGVERLWASGRSPLGPPLLGSYGDTFSRAAAVDWALLAGFTVIFLVVTGLILVRRTPNAP</sequence>